<keyword evidence="10" id="KW-1185">Reference proteome</keyword>
<dbReference type="Pfam" id="PF02653">
    <property type="entry name" value="BPD_transp_2"/>
    <property type="match status" value="1"/>
</dbReference>
<organism evidence="9 10">
    <name type="scientific">Schaalia canis</name>
    <dbReference type="NCBI Taxonomy" id="100469"/>
    <lineage>
        <taxon>Bacteria</taxon>
        <taxon>Bacillati</taxon>
        <taxon>Actinomycetota</taxon>
        <taxon>Actinomycetes</taxon>
        <taxon>Actinomycetales</taxon>
        <taxon>Actinomycetaceae</taxon>
        <taxon>Schaalia</taxon>
    </lineage>
</organism>
<dbReference type="RefSeq" id="WP_124871608.1">
    <property type="nucleotide sequence ID" value="NZ_RQZF01000010.1"/>
</dbReference>
<evidence type="ECO:0000256" key="1">
    <source>
        <dbReference type="ARBA" id="ARBA00004651"/>
    </source>
</evidence>
<evidence type="ECO:0000256" key="3">
    <source>
        <dbReference type="ARBA" id="ARBA00022475"/>
    </source>
</evidence>
<reference evidence="9 10" key="1">
    <citation type="submission" date="2018-11" db="EMBL/GenBank/DDBJ databases">
        <title>Genomes From Bacteria Associated with the Canine Oral Cavity: a Test Case for Automated Genome-Based Taxonomic Assignment.</title>
        <authorList>
            <person name="Coil D.A."/>
            <person name="Jospin G."/>
            <person name="Darling A.E."/>
            <person name="Wallis C."/>
            <person name="Davis I.J."/>
            <person name="Harris S."/>
            <person name="Eisen J.A."/>
            <person name="Holcombe L.J."/>
            <person name="O'Flynn C."/>
        </authorList>
    </citation>
    <scope>NUCLEOTIDE SEQUENCE [LARGE SCALE GENOMIC DNA]</scope>
    <source>
        <strain evidence="9 10">OH770</strain>
    </source>
</reference>
<feature type="transmembrane region" description="Helical" evidence="8">
    <location>
        <begin position="263"/>
        <end position="279"/>
    </location>
</feature>
<dbReference type="AlphaFoldDB" id="A0A3P1SEL4"/>
<name>A0A3P1SEL4_9ACTO</name>
<dbReference type="PANTHER" id="PTHR32196">
    <property type="entry name" value="ABC TRANSPORTER PERMEASE PROTEIN YPHD-RELATED-RELATED"/>
    <property type="match status" value="1"/>
</dbReference>
<protein>
    <submittedName>
        <fullName evidence="9">ABC transporter permease</fullName>
    </submittedName>
</protein>
<keyword evidence="6 8" id="KW-1133">Transmembrane helix</keyword>
<evidence type="ECO:0000256" key="8">
    <source>
        <dbReference type="SAM" id="Phobius"/>
    </source>
</evidence>
<proteinExistence type="predicted"/>
<feature type="transmembrane region" description="Helical" evidence="8">
    <location>
        <begin position="21"/>
        <end position="39"/>
    </location>
</feature>
<evidence type="ECO:0000256" key="4">
    <source>
        <dbReference type="ARBA" id="ARBA00022519"/>
    </source>
</evidence>
<feature type="transmembrane region" description="Helical" evidence="8">
    <location>
        <begin position="312"/>
        <end position="331"/>
    </location>
</feature>
<dbReference type="EMBL" id="RQZF01000010">
    <property type="protein sequence ID" value="RRC94752.1"/>
    <property type="molecule type" value="Genomic_DNA"/>
</dbReference>
<feature type="transmembrane region" description="Helical" evidence="8">
    <location>
        <begin position="179"/>
        <end position="203"/>
    </location>
</feature>
<dbReference type="PANTHER" id="PTHR32196:SF21">
    <property type="entry name" value="ABC TRANSPORTER PERMEASE PROTEIN YPHD-RELATED"/>
    <property type="match status" value="1"/>
</dbReference>
<keyword evidence="2" id="KW-0813">Transport</keyword>
<feature type="transmembrane region" description="Helical" evidence="8">
    <location>
        <begin position="286"/>
        <end position="306"/>
    </location>
</feature>
<evidence type="ECO:0000256" key="6">
    <source>
        <dbReference type="ARBA" id="ARBA00022989"/>
    </source>
</evidence>
<dbReference type="InterPro" id="IPR001851">
    <property type="entry name" value="ABC_transp_permease"/>
</dbReference>
<dbReference type="CDD" id="cd06579">
    <property type="entry name" value="TM_PBP1_transp_AraH_like"/>
    <property type="match status" value="1"/>
</dbReference>
<feature type="transmembrane region" description="Helical" evidence="8">
    <location>
        <begin position="141"/>
        <end position="159"/>
    </location>
</feature>
<keyword evidence="3" id="KW-1003">Cell membrane</keyword>
<evidence type="ECO:0000256" key="5">
    <source>
        <dbReference type="ARBA" id="ARBA00022692"/>
    </source>
</evidence>
<keyword evidence="5 8" id="KW-0812">Transmembrane</keyword>
<accession>A0A3P1SEL4</accession>
<feature type="transmembrane region" description="Helical" evidence="8">
    <location>
        <begin position="60"/>
        <end position="93"/>
    </location>
</feature>
<feature type="transmembrane region" description="Helical" evidence="8">
    <location>
        <begin position="113"/>
        <end position="134"/>
    </location>
</feature>
<sequence length="347" mass="36450">MTAATAPARLGIRDRLARDPYLTRMIIVLVALLAFFAIVKPGQFFGLRTWTGMAVQFPEFGIMALGVMITMFTAGIDLSMVSVANLTGIITAYTLKAALTAEATGTNYVMSVLIAFLMAMIVGGACGAFNGFLISRVKIPPILATLGTLELFGGVAIVISEGKGVPGFKPFSDVITGKLLGVIPIQLVVFLVCVAVIGSLLTFTGFGTKILMLGTNETAARFSGMKVNSLLMRTYILSGVLAGIAGVIMLATYNSAKAGNAEPYTLLTILIVVLGGVNPNGGKGRITGVILAILTLQILASGLNMFPNISNFYRPLIWGGVLLAIITMDEFKGGAVLSRLLTRKAES</sequence>
<evidence type="ECO:0000256" key="2">
    <source>
        <dbReference type="ARBA" id="ARBA00022448"/>
    </source>
</evidence>
<feature type="transmembrane region" description="Helical" evidence="8">
    <location>
        <begin position="230"/>
        <end position="251"/>
    </location>
</feature>
<keyword evidence="4" id="KW-0997">Cell inner membrane</keyword>
<keyword evidence="7 8" id="KW-0472">Membrane</keyword>
<evidence type="ECO:0000256" key="7">
    <source>
        <dbReference type="ARBA" id="ARBA00023136"/>
    </source>
</evidence>
<dbReference type="GO" id="GO:0022857">
    <property type="term" value="F:transmembrane transporter activity"/>
    <property type="evidence" value="ECO:0007669"/>
    <property type="project" value="InterPro"/>
</dbReference>
<comment type="caution">
    <text evidence="9">The sequence shown here is derived from an EMBL/GenBank/DDBJ whole genome shotgun (WGS) entry which is preliminary data.</text>
</comment>
<evidence type="ECO:0000313" key="10">
    <source>
        <dbReference type="Proteomes" id="UP000280444"/>
    </source>
</evidence>
<comment type="subcellular location">
    <subcellularLocation>
        <location evidence="1">Cell membrane</location>
        <topology evidence="1">Multi-pass membrane protein</topology>
    </subcellularLocation>
</comment>
<dbReference type="GO" id="GO:0005886">
    <property type="term" value="C:plasma membrane"/>
    <property type="evidence" value="ECO:0007669"/>
    <property type="project" value="UniProtKB-SubCell"/>
</dbReference>
<gene>
    <name evidence="9" type="ORF">EII11_08635</name>
</gene>
<evidence type="ECO:0000313" key="9">
    <source>
        <dbReference type="EMBL" id="RRC94752.1"/>
    </source>
</evidence>
<dbReference type="OrthoDB" id="192433at2"/>
<dbReference type="Proteomes" id="UP000280444">
    <property type="component" value="Unassembled WGS sequence"/>
</dbReference>